<keyword evidence="3" id="KW-1185">Reference proteome</keyword>
<dbReference type="InterPro" id="IPR029052">
    <property type="entry name" value="Metallo-depent_PP-like"/>
</dbReference>
<dbReference type="Pfam" id="PF00149">
    <property type="entry name" value="Metallophos"/>
    <property type="match status" value="1"/>
</dbReference>
<organism evidence="2 3">
    <name type="scientific">Priestia iocasae</name>
    <dbReference type="NCBI Taxonomy" id="2291674"/>
    <lineage>
        <taxon>Bacteria</taxon>
        <taxon>Bacillati</taxon>
        <taxon>Bacillota</taxon>
        <taxon>Bacilli</taxon>
        <taxon>Bacillales</taxon>
        <taxon>Bacillaceae</taxon>
        <taxon>Priestia</taxon>
    </lineage>
</organism>
<protein>
    <submittedName>
        <fullName evidence="2">Serine/threonine protein phosphatase 1</fullName>
        <ecNumber evidence="2">3.1.3.16</ecNumber>
    </submittedName>
</protein>
<dbReference type="InterPro" id="IPR004843">
    <property type="entry name" value="Calcineurin-like_PHP"/>
</dbReference>
<accession>A0ABS2QWL4</accession>
<comment type="caution">
    <text evidence="2">The sequence shown here is derived from an EMBL/GenBank/DDBJ whole genome shotgun (WGS) entry which is preliminary data.</text>
</comment>
<dbReference type="InterPro" id="IPR050126">
    <property type="entry name" value="Ap4A_hydrolase"/>
</dbReference>
<dbReference type="PANTHER" id="PTHR42850">
    <property type="entry name" value="METALLOPHOSPHOESTERASE"/>
    <property type="match status" value="1"/>
</dbReference>
<dbReference type="PANTHER" id="PTHR42850:SF4">
    <property type="entry name" value="ZINC-DEPENDENT ENDOPOLYPHOSPHATASE"/>
    <property type="match status" value="1"/>
</dbReference>
<evidence type="ECO:0000313" key="3">
    <source>
        <dbReference type="Proteomes" id="UP000809829"/>
    </source>
</evidence>
<dbReference type="GO" id="GO:0004722">
    <property type="term" value="F:protein serine/threonine phosphatase activity"/>
    <property type="evidence" value="ECO:0007669"/>
    <property type="project" value="UniProtKB-EC"/>
</dbReference>
<feature type="domain" description="Calcineurin-like phosphoesterase" evidence="1">
    <location>
        <begin position="1"/>
        <end position="177"/>
    </location>
</feature>
<dbReference type="SUPFAM" id="SSF56300">
    <property type="entry name" value="Metallo-dependent phosphatases"/>
    <property type="match status" value="1"/>
</dbReference>
<gene>
    <name evidence="2" type="ORF">JOC83_002522</name>
</gene>
<dbReference type="EMBL" id="JAFBFC010000004">
    <property type="protein sequence ID" value="MBM7703673.1"/>
    <property type="molecule type" value="Genomic_DNA"/>
</dbReference>
<dbReference type="EC" id="3.1.3.16" evidence="2"/>
<proteinExistence type="predicted"/>
<reference evidence="2 3" key="1">
    <citation type="submission" date="2021-01" db="EMBL/GenBank/DDBJ databases">
        <title>Genomic Encyclopedia of Type Strains, Phase IV (KMG-IV): sequencing the most valuable type-strain genomes for metagenomic binning, comparative biology and taxonomic classification.</title>
        <authorList>
            <person name="Goeker M."/>
        </authorList>
    </citation>
    <scope>NUCLEOTIDE SEQUENCE [LARGE SCALE GENOMIC DNA]</scope>
    <source>
        <strain evidence="2 3">DSM 104297</strain>
    </source>
</reference>
<sequence length="229" mass="26430">MRRFVISDIHGSYNEMMRLFEYVKLNPGVDQLVVVGDMINRGPDSGPVLKEIHTLEQSCSNVHVTIGNHEEMMLWYVGEKSDMWTHFGGRQAAESINLAFRHEGASAIVNWVRQLPLTYEDEAFIYSHAGFQLPYHVEKINRNYLWQKKKEFYAIDKKQLLSETDKKCVVHGHTPTTRVTHDGARIAIDLGAQVTTKPKLALVELEEELVYVYDFYTKTIKIEQIKKTS</sequence>
<dbReference type="RefSeq" id="WP_205187627.1">
    <property type="nucleotide sequence ID" value="NZ_JAFBFC010000004.1"/>
</dbReference>
<name>A0ABS2QWL4_9BACI</name>
<evidence type="ECO:0000259" key="1">
    <source>
        <dbReference type="Pfam" id="PF00149"/>
    </source>
</evidence>
<evidence type="ECO:0000313" key="2">
    <source>
        <dbReference type="EMBL" id="MBM7703673.1"/>
    </source>
</evidence>
<keyword evidence="2" id="KW-0378">Hydrolase</keyword>
<dbReference type="Gene3D" id="3.60.21.10">
    <property type="match status" value="1"/>
</dbReference>
<dbReference type="Proteomes" id="UP000809829">
    <property type="component" value="Unassembled WGS sequence"/>
</dbReference>